<protein>
    <recommendedName>
        <fullName evidence="1">Disease resistance protein At4g27190-like leucine-rich repeats domain-containing protein</fullName>
    </recommendedName>
</protein>
<name>A0A0E0KQT1_ORYPU</name>
<keyword evidence="3" id="KW-1185">Reference proteome</keyword>
<dbReference type="InterPro" id="IPR050905">
    <property type="entry name" value="Plant_NBS-LRR"/>
</dbReference>
<dbReference type="Proteomes" id="UP000026962">
    <property type="component" value="Chromosome 4"/>
</dbReference>
<dbReference type="EnsemblPlants" id="OPUNC04G11000.1">
    <property type="protein sequence ID" value="OPUNC04G11000.1"/>
    <property type="gene ID" value="OPUNC04G11000"/>
</dbReference>
<dbReference type="InterPro" id="IPR057135">
    <property type="entry name" value="At4g27190-like_LRR"/>
</dbReference>
<dbReference type="STRING" id="4537.A0A0E0KQT1"/>
<dbReference type="HOGENOM" id="CLU_424789_0_0_1"/>
<sequence length="671" mass="76796">MQRAIAVELKLDASVIEMIDNADEEDDFKGVDESSRSEITSVAEVIDQVIKDHISMIVFHNGSGDYIDLGSFGLAPFRRYFMLWTFRKRFQGSEHYSEIEDKVKNTHFFAYETQYDITRGDILFPVLQKEATAIAANYPCMRVIDPDRITHCCLYGLFLYLCLPKHLENEWAARASIYWMCDGIIQGDQAWEISTALSKEIKWDLQPSLQDEVAWDWKVYSCVEYPISLDLSGTAIRILDFTTMVVRVSGLKRLFLLGCEQLCIIKWGKNGTNVTRDLELLCIDTRPKIKYPQLFVDKNKSLGRLSVHAVIVDTRIARSLWALIDERSSDVDMNIHVTSSTVYGEVQSEGTYKGSISQLSDHVNMQQQDLTSAGQYHDVLLSMVGDAPMQSFPLPPTTVLSRHFEIAQGSHNLESELDINSPIRTLAHLVSEKAQSLHVHDISTSTCMPGGRWWWIRWCRIERCPKIETVFPKEAWDFDRLETAWVSDLLMARCIWSKGPRGYGASFQNLQHLHLRSCPRLQFVLPVWLDSFPNLKTLHVIHCSNLHNIFVLDEDYPWEITTKIGVAFPKLTTIHLHDLPMLRQICDVEFKMVAPALETIKIRGCWGLRRLPTVAADGPKPAVEIEKDVWDALEWDGVEANHHPSLFQAPVHSRYYKKKLPRGSVLCKLVV</sequence>
<reference evidence="2" key="1">
    <citation type="submission" date="2015-04" db="UniProtKB">
        <authorList>
            <consortium name="EnsemblPlants"/>
        </authorList>
    </citation>
    <scope>IDENTIFICATION</scope>
</reference>
<reference evidence="2" key="2">
    <citation type="submission" date="2018-05" db="EMBL/GenBank/DDBJ databases">
        <title>OpunRS2 (Oryza punctata Reference Sequence Version 2).</title>
        <authorList>
            <person name="Zhang J."/>
            <person name="Kudrna D."/>
            <person name="Lee S."/>
            <person name="Talag J."/>
            <person name="Welchert J."/>
            <person name="Wing R.A."/>
        </authorList>
    </citation>
    <scope>NUCLEOTIDE SEQUENCE [LARGE SCALE GENOMIC DNA]</scope>
</reference>
<accession>A0A0E0KQT1</accession>
<evidence type="ECO:0000313" key="2">
    <source>
        <dbReference type="EnsemblPlants" id="OPUNC04G11000.1"/>
    </source>
</evidence>
<dbReference type="InterPro" id="IPR032675">
    <property type="entry name" value="LRR_dom_sf"/>
</dbReference>
<dbReference type="PANTHER" id="PTHR33463:SF194">
    <property type="entry name" value="OS04G0431700 PROTEIN"/>
    <property type="match status" value="1"/>
</dbReference>
<feature type="domain" description="Disease resistance protein At4g27190-like leucine-rich repeats" evidence="1">
    <location>
        <begin position="493"/>
        <end position="611"/>
    </location>
</feature>
<dbReference type="eggNOG" id="ENOG502SYYC">
    <property type="taxonomic scope" value="Eukaryota"/>
</dbReference>
<dbReference type="PANTHER" id="PTHR33463">
    <property type="entry name" value="NB-ARC DOMAIN-CONTAINING PROTEIN-RELATED"/>
    <property type="match status" value="1"/>
</dbReference>
<dbReference type="Pfam" id="PF23247">
    <property type="entry name" value="LRR_RPS2"/>
    <property type="match status" value="1"/>
</dbReference>
<dbReference type="AlphaFoldDB" id="A0A0E0KQT1"/>
<evidence type="ECO:0000313" key="3">
    <source>
        <dbReference type="Proteomes" id="UP000026962"/>
    </source>
</evidence>
<proteinExistence type="predicted"/>
<dbReference type="Gramene" id="OPUNC04G11000.1">
    <property type="protein sequence ID" value="OPUNC04G11000.1"/>
    <property type="gene ID" value="OPUNC04G11000"/>
</dbReference>
<evidence type="ECO:0000259" key="1">
    <source>
        <dbReference type="Pfam" id="PF23247"/>
    </source>
</evidence>
<dbReference type="OMA" id="CEQLCKI"/>
<dbReference type="SUPFAM" id="SSF52047">
    <property type="entry name" value="RNI-like"/>
    <property type="match status" value="1"/>
</dbReference>
<dbReference type="Gene3D" id="3.80.10.10">
    <property type="entry name" value="Ribonuclease Inhibitor"/>
    <property type="match status" value="1"/>
</dbReference>
<organism evidence="2">
    <name type="scientific">Oryza punctata</name>
    <name type="common">Red rice</name>
    <dbReference type="NCBI Taxonomy" id="4537"/>
    <lineage>
        <taxon>Eukaryota</taxon>
        <taxon>Viridiplantae</taxon>
        <taxon>Streptophyta</taxon>
        <taxon>Embryophyta</taxon>
        <taxon>Tracheophyta</taxon>
        <taxon>Spermatophyta</taxon>
        <taxon>Magnoliopsida</taxon>
        <taxon>Liliopsida</taxon>
        <taxon>Poales</taxon>
        <taxon>Poaceae</taxon>
        <taxon>BOP clade</taxon>
        <taxon>Oryzoideae</taxon>
        <taxon>Oryzeae</taxon>
        <taxon>Oryzinae</taxon>
        <taxon>Oryza</taxon>
    </lineage>
</organism>